<protein>
    <submittedName>
        <fullName evidence="1">Uncharacterized protein</fullName>
    </submittedName>
</protein>
<evidence type="ECO:0000313" key="1">
    <source>
        <dbReference type="EMBL" id="RMA56275.1"/>
    </source>
</evidence>
<keyword evidence="2" id="KW-1185">Reference proteome</keyword>
<dbReference type="OrthoDB" id="1443646at2"/>
<evidence type="ECO:0000313" key="2">
    <source>
        <dbReference type="Proteomes" id="UP000271339"/>
    </source>
</evidence>
<dbReference type="Proteomes" id="UP000271339">
    <property type="component" value="Unassembled WGS sequence"/>
</dbReference>
<organism evidence="1 2">
    <name type="scientific">Ulvibacter antarcticus</name>
    <dbReference type="NCBI Taxonomy" id="442714"/>
    <lineage>
        <taxon>Bacteria</taxon>
        <taxon>Pseudomonadati</taxon>
        <taxon>Bacteroidota</taxon>
        <taxon>Flavobacteriia</taxon>
        <taxon>Flavobacteriales</taxon>
        <taxon>Flavobacteriaceae</taxon>
        <taxon>Ulvibacter</taxon>
    </lineage>
</organism>
<comment type="caution">
    <text evidence="1">The sequence shown here is derived from an EMBL/GenBank/DDBJ whole genome shotgun (WGS) entry which is preliminary data.</text>
</comment>
<dbReference type="EMBL" id="REFC01000018">
    <property type="protein sequence ID" value="RMA56275.1"/>
    <property type="molecule type" value="Genomic_DNA"/>
</dbReference>
<proteinExistence type="predicted"/>
<name>A0A3L9YDQ9_9FLAO</name>
<gene>
    <name evidence="1" type="ORF">BXY75_3396</name>
</gene>
<accession>A0A3L9YDQ9</accession>
<sequence length="103" mass="12274">MGNKLICTNCQKSFNYGNISNCPECGNERIKMPHRFRPPKKDDTEKWKVVKFLIDNGFYYQHITDGGIDSDYYNRVRKYVEYPDNMRDAKIFVKKYADMARTE</sequence>
<dbReference type="RefSeq" id="WP_121908908.1">
    <property type="nucleotide sequence ID" value="NZ_REFC01000018.1"/>
</dbReference>
<dbReference type="AlphaFoldDB" id="A0A3L9YDQ9"/>
<reference evidence="1 2" key="1">
    <citation type="submission" date="2018-10" db="EMBL/GenBank/DDBJ databases">
        <title>Genomic Encyclopedia of Archaeal and Bacterial Type Strains, Phase II (KMG-II): from individual species to whole genera.</title>
        <authorList>
            <person name="Goeker M."/>
        </authorList>
    </citation>
    <scope>NUCLEOTIDE SEQUENCE [LARGE SCALE GENOMIC DNA]</scope>
    <source>
        <strain evidence="1 2">DSM 23424</strain>
    </source>
</reference>